<dbReference type="WBParaSite" id="DME_0001048301-mRNA-1">
    <property type="protein sequence ID" value="DME_0001048301-mRNA-1"/>
    <property type="gene ID" value="DME_0001048301"/>
</dbReference>
<sequence length="76" mass="8751">ESFRDSANDCRREEKVIVWHVLNVYASTFVRSEWPSFRFSPSDRSKNVTLHPVASLQRTQSLFSSLGNMTSFLLAI</sequence>
<dbReference type="Proteomes" id="UP000274756">
    <property type="component" value="Unassembled WGS sequence"/>
</dbReference>
<protein>
    <submittedName>
        <fullName evidence="4">Ovule protein</fullName>
    </submittedName>
</protein>
<dbReference type="EMBL" id="UYYG01000225">
    <property type="protein sequence ID" value="VDN53965.1"/>
    <property type="molecule type" value="Genomic_DNA"/>
</dbReference>
<evidence type="ECO:0000313" key="4">
    <source>
        <dbReference type="WBParaSite" id="DME_0001048301-mRNA-1"/>
    </source>
</evidence>
<dbReference type="Proteomes" id="UP000038040">
    <property type="component" value="Unplaced"/>
</dbReference>
<dbReference type="AlphaFoldDB" id="A0A0N4UR16"/>
<evidence type="ECO:0000313" key="3">
    <source>
        <dbReference type="Proteomes" id="UP000274756"/>
    </source>
</evidence>
<reference evidence="4" key="1">
    <citation type="submission" date="2017-02" db="UniProtKB">
        <authorList>
            <consortium name="WormBaseParasite"/>
        </authorList>
    </citation>
    <scope>IDENTIFICATION</scope>
</reference>
<proteinExistence type="predicted"/>
<name>A0A0N4UR16_DRAME</name>
<evidence type="ECO:0000313" key="1">
    <source>
        <dbReference type="EMBL" id="VDN53965.1"/>
    </source>
</evidence>
<reference evidence="1 3" key="2">
    <citation type="submission" date="2018-11" db="EMBL/GenBank/DDBJ databases">
        <authorList>
            <consortium name="Pathogen Informatics"/>
        </authorList>
    </citation>
    <scope>NUCLEOTIDE SEQUENCE [LARGE SCALE GENOMIC DNA]</scope>
</reference>
<keyword evidence="3" id="KW-1185">Reference proteome</keyword>
<organism evidence="2 4">
    <name type="scientific">Dracunculus medinensis</name>
    <name type="common">Guinea worm</name>
    <dbReference type="NCBI Taxonomy" id="318479"/>
    <lineage>
        <taxon>Eukaryota</taxon>
        <taxon>Metazoa</taxon>
        <taxon>Ecdysozoa</taxon>
        <taxon>Nematoda</taxon>
        <taxon>Chromadorea</taxon>
        <taxon>Rhabditida</taxon>
        <taxon>Spirurina</taxon>
        <taxon>Dracunculoidea</taxon>
        <taxon>Dracunculidae</taxon>
        <taxon>Dracunculus</taxon>
    </lineage>
</organism>
<accession>A0A0N4UR16</accession>
<evidence type="ECO:0000313" key="2">
    <source>
        <dbReference type="Proteomes" id="UP000038040"/>
    </source>
</evidence>
<gene>
    <name evidence="1" type="ORF">DME_LOCUS3938</name>
</gene>